<reference evidence="8 9" key="1">
    <citation type="submission" date="2016-02" db="EMBL/GenBank/DDBJ databases">
        <title>Anaerosporomusa subterraneum gen. nov., sp. nov., a spore-forming obligate anaerobe isolated from saprolite.</title>
        <authorList>
            <person name="Choi J.K."/>
            <person name="Shah M."/>
            <person name="Yee N."/>
        </authorList>
    </citation>
    <scope>NUCLEOTIDE SEQUENCE [LARGE SCALE GENOMIC DNA]</scope>
    <source>
        <strain evidence="8 9">RU4</strain>
    </source>
</reference>
<keyword evidence="3" id="KW-0949">S-adenosyl-L-methionine</keyword>
<evidence type="ECO:0000313" key="8">
    <source>
        <dbReference type="EMBL" id="KYZ75184.1"/>
    </source>
</evidence>
<dbReference type="STRING" id="1794912.AXX12_13525"/>
<dbReference type="CDD" id="cd21123">
    <property type="entry name" value="SPASM_MftC-like"/>
    <property type="match status" value="1"/>
</dbReference>
<gene>
    <name evidence="8" type="ORF">AXX12_13525</name>
</gene>
<keyword evidence="4" id="KW-0479">Metal-binding</keyword>
<dbReference type="InterPro" id="IPR023885">
    <property type="entry name" value="4Fe4S-binding_SPASM_dom"/>
</dbReference>
<dbReference type="GO" id="GO:0003824">
    <property type="term" value="F:catalytic activity"/>
    <property type="evidence" value="ECO:0007669"/>
    <property type="project" value="InterPro"/>
</dbReference>
<dbReference type="CDD" id="cd01335">
    <property type="entry name" value="Radical_SAM"/>
    <property type="match status" value="1"/>
</dbReference>
<keyword evidence="6" id="KW-0411">Iron-sulfur</keyword>
<dbReference type="OrthoDB" id="7021155at2"/>
<comment type="cofactor">
    <cofactor evidence="1">
        <name>[4Fe-4S] cluster</name>
        <dbReference type="ChEBI" id="CHEBI:49883"/>
    </cofactor>
</comment>
<dbReference type="AlphaFoldDB" id="A0A154BMH8"/>
<dbReference type="InterPro" id="IPR050377">
    <property type="entry name" value="Radical_SAM_PqqE_MftC-like"/>
</dbReference>
<organism evidence="8 9">
    <name type="scientific">Anaerosporomusa subterranea</name>
    <dbReference type="NCBI Taxonomy" id="1794912"/>
    <lineage>
        <taxon>Bacteria</taxon>
        <taxon>Bacillati</taxon>
        <taxon>Bacillota</taxon>
        <taxon>Negativicutes</taxon>
        <taxon>Acetonemataceae</taxon>
        <taxon>Anaerosporomusa</taxon>
    </lineage>
</organism>
<evidence type="ECO:0000256" key="3">
    <source>
        <dbReference type="ARBA" id="ARBA00022691"/>
    </source>
</evidence>
<dbReference type="NCBIfam" id="TIGR04055">
    <property type="entry name" value="rSAM_NirJ2"/>
    <property type="match status" value="1"/>
</dbReference>
<evidence type="ECO:0000313" key="9">
    <source>
        <dbReference type="Proteomes" id="UP000076268"/>
    </source>
</evidence>
<evidence type="ECO:0000256" key="6">
    <source>
        <dbReference type="ARBA" id="ARBA00023014"/>
    </source>
</evidence>
<dbReference type="GO" id="GO:0046872">
    <property type="term" value="F:metal ion binding"/>
    <property type="evidence" value="ECO:0007669"/>
    <property type="project" value="UniProtKB-KW"/>
</dbReference>
<dbReference type="PIRSF" id="PIRSF037420">
    <property type="entry name" value="PQQ_syn_pqqE"/>
    <property type="match status" value="1"/>
</dbReference>
<dbReference type="InterPro" id="IPR017200">
    <property type="entry name" value="PqqE-like"/>
</dbReference>
<dbReference type="Pfam" id="PF13186">
    <property type="entry name" value="SPASM"/>
    <property type="match status" value="1"/>
</dbReference>
<dbReference type="InterPro" id="IPR013785">
    <property type="entry name" value="Aldolase_TIM"/>
</dbReference>
<dbReference type="SUPFAM" id="SSF102114">
    <property type="entry name" value="Radical SAM enzymes"/>
    <property type="match status" value="1"/>
</dbReference>
<proteinExistence type="predicted"/>
<evidence type="ECO:0000256" key="4">
    <source>
        <dbReference type="ARBA" id="ARBA00022723"/>
    </source>
</evidence>
<dbReference type="Pfam" id="PF04055">
    <property type="entry name" value="Radical_SAM"/>
    <property type="match status" value="1"/>
</dbReference>
<dbReference type="RefSeq" id="WP_066244728.1">
    <property type="nucleotide sequence ID" value="NZ_LSGP01000025.1"/>
</dbReference>
<dbReference type="InterPro" id="IPR027633">
    <property type="entry name" value="rSAM_NirJ2"/>
</dbReference>
<feature type="domain" description="Radical SAM core" evidence="7">
    <location>
        <begin position="1"/>
        <end position="207"/>
    </location>
</feature>
<dbReference type="SMART" id="SM00729">
    <property type="entry name" value="Elp3"/>
    <property type="match status" value="1"/>
</dbReference>
<keyword evidence="2" id="KW-0004">4Fe-4S</keyword>
<dbReference type="InterPro" id="IPR006638">
    <property type="entry name" value="Elp3/MiaA/NifB-like_rSAM"/>
</dbReference>
<dbReference type="SFLD" id="SFLDG01386">
    <property type="entry name" value="main_SPASM_domain-containing"/>
    <property type="match status" value="1"/>
</dbReference>
<evidence type="ECO:0000256" key="2">
    <source>
        <dbReference type="ARBA" id="ARBA00022485"/>
    </source>
</evidence>
<dbReference type="Proteomes" id="UP000076268">
    <property type="component" value="Unassembled WGS sequence"/>
</dbReference>
<sequence length="326" mass="36285">MIISWNTTQACNIRCIHCYRDAGTRRQDELTTEQGKDLLSGMARAGFKIVILSGGEPLMRPDIYELIAYAKSIGLRPVLGTNGILIDVDTAKRLKEAGLGTAGISLDSRRKEQHDWFRQSEGAWEKTLAGMEACREAGLPFQIHTTVLNWNEAEITDITDLAVELGAIAHHIFFLVPTGRGKDLEDDSLKTAQYEKLLNRILDKRLEVPIEIKPTCAPQFMRLAKQRGIPMRYSRGCLAGTHYCVVLPNGDVHPCPYLPIKVGNVKETDFAALWQDSPLFQELRTQPLKGGCGECGFDDVCGGCRARAYHYSGDYLAEEPWCGLGR</sequence>
<dbReference type="PANTHER" id="PTHR11228">
    <property type="entry name" value="RADICAL SAM DOMAIN PROTEIN"/>
    <property type="match status" value="1"/>
</dbReference>
<dbReference type="InterPro" id="IPR058240">
    <property type="entry name" value="rSAM_sf"/>
</dbReference>
<dbReference type="InterPro" id="IPR007197">
    <property type="entry name" value="rSAM"/>
</dbReference>
<keyword evidence="9" id="KW-1185">Reference proteome</keyword>
<dbReference type="GO" id="GO:0051539">
    <property type="term" value="F:4 iron, 4 sulfur cluster binding"/>
    <property type="evidence" value="ECO:0007669"/>
    <property type="project" value="UniProtKB-KW"/>
</dbReference>
<dbReference type="Gene3D" id="3.20.20.70">
    <property type="entry name" value="Aldolase class I"/>
    <property type="match status" value="1"/>
</dbReference>
<comment type="caution">
    <text evidence="8">The sequence shown here is derived from an EMBL/GenBank/DDBJ whole genome shotgun (WGS) entry which is preliminary data.</text>
</comment>
<evidence type="ECO:0000259" key="7">
    <source>
        <dbReference type="PROSITE" id="PS51918"/>
    </source>
</evidence>
<evidence type="ECO:0000256" key="5">
    <source>
        <dbReference type="ARBA" id="ARBA00023004"/>
    </source>
</evidence>
<name>A0A154BMH8_ANASB</name>
<dbReference type="SFLD" id="SFLDS00029">
    <property type="entry name" value="Radical_SAM"/>
    <property type="match status" value="1"/>
</dbReference>
<protein>
    <submittedName>
        <fullName evidence="8">Radical SAM protein</fullName>
    </submittedName>
</protein>
<accession>A0A154BMH8</accession>
<dbReference type="NCBIfam" id="TIGR04085">
    <property type="entry name" value="rSAM_more_4Fe4S"/>
    <property type="match status" value="1"/>
</dbReference>
<dbReference type="PANTHER" id="PTHR11228:SF34">
    <property type="entry name" value="TUNGSTEN-CONTAINING ALDEHYDE FERREDOXIN OXIDOREDUCTASE COFACTOR MODIFYING PROTEIN"/>
    <property type="match status" value="1"/>
</dbReference>
<keyword evidence="5" id="KW-0408">Iron</keyword>
<dbReference type="EMBL" id="LSGP01000025">
    <property type="protein sequence ID" value="KYZ75184.1"/>
    <property type="molecule type" value="Genomic_DNA"/>
</dbReference>
<dbReference type="SFLD" id="SFLDG01067">
    <property type="entry name" value="SPASM/twitch_domain_containing"/>
    <property type="match status" value="1"/>
</dbReference>
<evidence type="ECO:0000256" key="1">
    <source>
        <dbReference type="ARBA" id="ARBA00001966"/>
    </source>
</evidence>
<dbReference type="PROSITE" id="PS51918">
    <property type="entry name" value="RADICAL_SAM"/>
    <property type="match status" value="1"/>
</dbReference>